<dbReference type="GO" id="GO:0005524">
    <property type="term" value="F:ATP binding"/>
    <property type="evidence" value="ECO:0007669"/>
    <property type="project" value="UniProtKB-KW"/>
</dbReference>
<dbReference type="PROSITE" id="PS50893">
    <property type="entry name" value="ABC_TRANSPORTER_2"/>
    <property type="match status" value="1"/>
</dbReference>
<dbReference type="Proteomes" id="UP000232164">
    <property type="component" value="Unassembled WGS sequence"/>
</dbReference>
<evidence type="ECO:0000313" key="12">
    <source>
        <dbReference type="EMBL" id="PKA41876.1"/>
    </source>
</evidence>
<feature type="domain" description="ABC transporter" evidence="10">
    <location>
        <begin position="361"/>
        <end position="583"/>
    </location>
</feature>
<dbReference type="SUPFAM" id="SSF90123">
    <property type="entry name" value="ABC transporter transmembrane region"/>
    <property type="match status" value="1"/>
</dbReference>
<keyword evidence="4" id="KW-0547">Nucleotide-binding</keyword>
<comment type="subcellular location">
    <subcellularLocation>
        <location evidence="1">Cell membrane</location>
        <topology evidence="1">Multi-pass membrane protein</topology>
    </subcellularLocation>
</comment>
<dbReference type="GO" id="GO:0140359">
    <property type="term" value="F:ABC-type transporter activity"/>
    <property type="evidence" value="ECO:0007669"/>
    <property type="project" value="InterPro"/>
</dbReference>
<evidence type="ECO:0000313" key="13">
    <source>
        <dbReference type="Proteomes" id="UP000232164"/>
    </source>
</evidence>
<dbReference type="PANTHER" id="PTHR24221:SF654">
    <property type="entry name" value="ATP-BINDING CASSETTE SUB-FAMILY B MEMBER 6"/>
    <property type="match status" value="1"/>
</dbReference>
<comment type="similarity">
    <text evidence="2">Belongs to the ABC transporter superfamily.</text>
</comment>
<keyword evidence="7 9" id="KW-0472">Membrane</keyword>
<comment type="caution">
    <text evidence="12">The sequence shown here is derived from an EMBL/GenBank/DDBJ whole genome shotgun (WGS) entry which is preliminary data.</text>
</comment>
<dbReference type="AlphaFoldDB" id="A0A2N0D723"/>
<accession>A0A2N0D723</accession>
<dbReference type="Pfam" id="PF00664">
    <property type="entry name" value="ABC_membrane"/>
    <property type="match status" value="1"/>
</dbReference>
<dbReference type="STRING" id="1041146.GCA_000427985_00552"/>
<dbReference type="Pfam" id="PF00005">
    <property type="entry name" value="ABC_tran"/>
    <property type="match status" value="1"/>
</dbReference>
<sequence length="583" mass="63799">MNVAQRPSHRSQTAIESSEAVDRRSTAKMLLRSIVALQSGRTIFVFLLLSVGLSFLASILQALSPILFSKAIDALLSKDLPGHQALSFVVFALLALALSKFLVEQRWLVYQPAENRILNSVREVYLRHILDLPVGFHVNRSMGRLDSIVGQGLGGIQTLSGMLFTQLSPLLFEVLITSIAFFTFVDADVSLIMLATIALYAVALVFGAELASRRLKIALNASIDAQGTAGDAILNAEGVKTLVIEEAVVKSYRDRLGEVHARFRTFYFSRGFLGIALSAVLLLGFASAVWISAMRVVSNELSVGALVLTNTYILQLFRTLEGFSFSYRDTRQSFEAVKRFLDVFAEEKDPDQGSLQAVSGISRLDIEGAGYRYPDGRHALRSANLHVEKGKITALLGRSGSGKSTLVRLILKTLPLNEGRILLDGVDIGRLNGLELRRKIAVVPQDAVMFRESLGFNISLTKEPDLAKLWAAVRAAEIEELVRGLADGFDTEIGERGLKLSGGERQRLAIARAIYRDADILIFDEATSALDEKTKGEILRLIRELSSQRGVLFITHDQQVASIADEVVTLENEGHSGDGNSRG</sequence>
<evidence type="ECO:0000256" key="5">
    <source>
        <dbReference type="ARBA" id="ARBA00022840"/>
    </source>
</evidence>
<name>A0A2N0D723_RHISU</name>
<dbReference type="InterPro" id="IPR003439">
    <property type="entry name" value="ABC_transporter-like_ATP-bd"/>
</dbReference>
<dbReference type="GO" id="GO:0016887">
    <property type="term" value="F:ATP hydrolysis activity"/>
    <property type="evidence" value="ECO:0007669"/>
    <property type="project" value="InterPro"/>
</dbReference>
<proteinExistence type="inferred from homology"/>
<evidence type="ECO:0000256" key="9">
    <source>
        <dbReference type="SAM" id="Phobius"/>
    </source>
</evidence>
<dbReference type="GO" id="GO:0005886">
    <property type="term" value="C:plasma membrane"/>
    <property type="evidence" value="ECO:0007669"/>
    <property type="project" value="UniProtKB-SubCell"/>
</dbReference>
<keyword evidence="3 9" id="KW-0812">Transmembrane</keyword>
<gene>
    <name evidence="12" type="ORF">CWR43_21280</name>
</gene>
<feature type="transmembrane region" description="Helical" evidence="9">
    <location>
        <begin position="191"/>
        <end position="211"/>
    </location>
</feature>
<dbReference type="PROSITE" id="PS50929">
    <property type="entry name" value="ABC_TM1F"/>
    <property type="match status" value="1"/>
</dbReference>
<evidence type="ECO:0000256" key="3">
    <source>
        <dbReference type="ARBA" id="ARBA00022692"/>
    </source>
</evidence>
<evidence type="ECO:0000256" key="7">
    <source>
        <dbReference type="ARBA" id="ARBA00023136"/>
    </source>
</evidence>
<evidence type="ECO:0000256" key="6">
    <source>
        <dbReference type="ARBA" id="ARBA00022989"/>
    </source>
</evidence>
<evidence type="ECO:0000256" key="8">
    <source>
        <dbReference type="SAM" id="MobiDB-lite"/>
    </source>
</evidence>
<feature type="transmembrane region" description="Helical" evidence="9">
    <location>
        <begin position="167"/>
        <end position="185"/>
    </location>
</feature>
<dbReference type="Gene3D" id="1.20.1560.10">
    <property type="entry name" value="ABC transporter type 1, transmembrane domain"/>
    <property type="match status" value="1"/>
</dbReference>
<protein>
    <submittedName>
        <fullName evidence="12">ABC transporter ATP-binding protein</fullName>
    </submittedName>
</protein>
<feature type="domain" description="ABC transmembrane type-1" evidence="11">
    <location>
        <begin position="48"/>
        <end position="332"/>
    </location>
</feature>
<reference evidence="12 13" key="1">
    <citation type="submission" date="2017-11" db="EMBL/GenBank/DDBJ databases">
        <authorList>
            <person name="Han C.G."/>
        </authorList>
    </citation>
    <scope>NUCLEOTIDE SEQUENCE [LARGE SCALE GENOMIC DNA]</scope>
    <source>
        <strain evidence="12 13">HCNT1</strain>
    </source>
</reference>
<dbReference type="InterPro" id="IPR017871">
    <property type="entry name" value="ABC_transporter-like_CS"/>
</dbReference>
<dbReference type="Gene3D" id="3.40.50.300">
    <property type="entry name" value="P-loop containing nucleotide triphosphate hydrolases"/>
    <property type="match status" value="1"/>
</dbReference>
<feature type="region of interest" description="Disordered" evidence="8">
    <location>
        <begin position="1"/>
        <end position="20"/>
    </location>
</feature>
<dbReference type="InterPro" id="IPR003593">
    <property type="entry name" value="AAA+_ATPase"/>
</dbReference>
<dbReference type="InterPro" id="IPR039421">
    <property type="entry name" value="Type_1_exporter"/>
</dbReference>
<dbReference type="InterPro" id="IPR036640">
    <property type="entry name" value="ABC1_TM_sf"/>
</dbReference>
<dbReference type="SUPFAM" id="SSF52540">
    <property type="entry name" value="P-loop containing nucleoside triphosphate hydrolases"/>
    <property type="match status" value="1"/>
</dbReference>
<evidence type="ECO:0000256" key="1">
    <source>
        <dbReference type="ARBA" id="ARBA00004651"/>
    </source>
</evidence>
<keyword evidence="6 9" id="KW-1133">Transmembrane helix</keyword>
<dbReference type="SMART" id="SM00382">
    <property type="entry name" value="AAA"/>
    <property type="match status" value="1"/>
</dbReference>
<organism evidence="12 13">
    <name type="scientific">Rhizobium sullae</name>
    <name type="common">Rhizobium hedysari</name>
    <dbReference type="NCBI Taxonomy" id="50338"/>
    <lineage>
        <taxon>Bacteria</taxon>
        <taxon>Pseudomonadati</taxon>
        <taxon>Pseudomonadota</taxon>
        <taxon>Alphaproteobacteria</taxon>
        <taxon>Hyphomicrobiales</taxon>
        <taxon>Rhizobiaceae</taxon>
        <taxon>Rhizobium/Agrobacterium group</taxon>
        <taxon>Rhizobium</taxon>
    </lineage>
</organism>
<dbReference type="EMBL" id="PIQN01000016">
    <property type="protein sequence ID" value="PKA41876.1"/>
    <property type="molecule type" value="Genomic_DNA"/>
</dbReference>
<reference evidence="12 13" key="2">
    <citation type="submission" date="2017-12" db="EMBL/GenBank/DDBJ databases">
        <title>Genome sequence of Rhizobium sullae HCNT1 isolated from Sulla coronaria nodules and featuring peculiar denitrification phenotypes.</title>
        <authorList>
            <person name="De Diego-Diaz B."/>
            <person name="Treu L."/>
            <person name="Campanaro S."/>
            <person name="Da Silva Duarte V."/>
            <person name="Basaglia M."/>
            <person name="Favaro L."/>
            <person name="Casella S."/>
            <person name="Squartini A."/>
        </authorList>
    </citation>
    <scope>NUCLEOTIDE SEQUENCE [LARGE SCALE GENOMIC DNA]</scope>
    <source>
        <strain evidence="12 13">HCNT1</strain>
    </source>
</reference>
<evidence type="ECO:0000256" key="2">
    <source>
        <dbReference type="ARBA" id="ARBA00005417"/>
    </source>
</evidence>
<dbReference type="PROSITE" id="PS00211">
    <property type="entry name" value="ABC_TRANSPORTER_1"/>
    <property type="match status" value="1"/>
</dbReference>
<evidence type="ECO:0000259" key="10">
    <source>
        <dbReference type="PROSITE" id="PS50893"/>
    </source>
</evidence>
<dbReference type="PANTHER" id="PTHR24221">
    <property type="entry name" value="ATP-BINDING CASSETTE SUB-FAMILY B"/>
    <property type="match status" value="1"/>
</dbReference>
<keyword evidence="5 12" id="KW-0067">ATP-binding</keyword>
<evidence type="ECO:0000259" key="11">
    <source>
        <dbReference type="PROSITE" id="PS50929"/>
    </source>
</evidence>
<dbReference type="InterPro" id="IPR011527">
    <property type="entry name" value="ABC1_TM_dom"/>
</dbReference>
<feature type="transmembrane region" description="Helical" evidence="9">
    <location>
        <begin position="83"/>
        <end position="103"/>
    </location>
</feature>
<evidence type="ECO:0000256" key="4">
    <source>
        <dbReference type="ARBA" id="ARBA00022741"/>
    </source>
</evidence>
<feature type="transmembrane region" description="Helical" evidence="9">
    <location>
        <begin position="272"/>
        <end position="293"/>
    </location>
</feature>
<dbReference type="InterPro" id="IPR027417">
    <property type="entry name" value="P-loop_NTPase"/>
</dbReference>
<feature type="transmembrane region" description="Helical" evidence="9">
    <location>
        <begin position="42"/>
        <end position="63"/>
    </location>
</feature>